<sequence>MDIEQLREYCLSKPHATEDFPFDADTLVFKVLGKLFALVPLEKWENGLASINLKCDPDYAIQLREDFESIEAGWHMSKKHWNTLYIYKGELQPQFIKQLIDHSYNMVVKGMPKNLRETLH</sequence>
<dbReference type="OrthoDB" id="9789813at2"/>
<protein>
    <submittedName>
        <fullName evidence="1">Putative DNA-binding protein (MmcQ/YjbR family)</fullName>
    </submittedName>
</protein>
<dbReference type="GO" id="GO:0003677">
    <property type="term" value="F:DNA binding"/>
    <property type="evidence" value="ECO:0007669"/>
    <property type="project" value="UniProtKB-KW"/>
</dbReference>
<reference evidence="1 2" key="1">
    <citation type="submission" date="2018-06" db="EMBL/GenBank/DDBJ databases">
        <title>Genomic Encyclopedia of Archaeal and Bacterial Type Strains, Phase II (KMG-II): from individual species to whole genera.</title>
        <authorList>
            <person name="Goeker M."/>
        </authorList>
    </citation>
    <scope>NUCLEOTIDE SEQUENCE [LARGE SCALE GENOMIC DNA]</scope>
    <source>
        <strain evidence="1 2">DSM 24464</strain>
    </source>
</reference>
<dbReference type="SUPFAM" id="SSF142906">
    <property type="entry name" value="YjbR-like"/>
    <property type="match status" value="1"/>
</dbReference>
<gene>
    <name evidence="1" type="ORF">LY08_00439</name>
</gene>
<evidence type="ECO:0000313" key="1">
    <source>
        <dbReference type="EMBL" id="RAJ18165.1"/>
    </source>
</evidence>
<dbReference type="EMBL" id="QLLO01000001">
    <property type="protein sequence ID" value="RAJ18165.1"/>
    <property type="molecule type" value="Genomic_DNA"/>
</dbReference>
<dbReference type="RefSeq" id="WP_111658791.1">
    <property type="nucleotide sequence ID" value="NZ_QLLO01000001.1"/>
</dbReference>
<dbReference type="InterPro" id="IPR038056">
    <property type="entry name" value="YjbR-like_sf"/>
</dbReference>
<dbReference type="AlphaFoldDB" id="A0A327RP95"/>
<dbReference type="InterPro" id="IPR007351">
    <property type="entry name" value="YjbR"/>
</dbReference>
<proteinExistence type="predicted"/>
<organism evidence="1 2">
    <name type="scientific">Olleya aquimaris</name>
    <dbReference type="NCBI Taxonomy" id="639310"/>
    <lineage>
        <taxon>Bacteria</taxon>
        <taxon>Pseudomonadati</taxon>
        <taxon>Bacteroidota</taxon>
        <taxon>Flavobacteriia</taxon>
        <taxon>Flavobacteriales</taxon>
        <taxon>Flavobacteriaceae</taxon>
    </lineage>
</organism>
<accession>A0A327RP95</accession>
<keyword evidence="1" id="KW-0238">DNA-binding</keyword>
<name>A0A327RP95_9FLAO</name>
<dbReference type="Gene3D" id="3.90.1150.30">
    <property type="match status" value="1"/>
</dbReference>
<dbReference type="PANTHER" id="PTHR35145">
    <property type="entry name" value="CYTOPLASMIC PROTEIN-RELATED"/>
    <property type="match status" value="1"/>
</dbReference>
<dbReference type="InterPro" id="IPR058532">
    <property type="entry name" value="YjbR/MT2646/Rv2570-like"/>
</dbReference>
<comment type="caution">
    <text evidence="1">The sequence shown here is derived from an EMBL/GenBank/DDBJ whole genome shotgun (WGS) entry which is preliminary data.</text>
</comment>
<dbReference type="Proteomes" id="UP000248703">
    <property type="component" value="Unassembled WGS sequence"/>
</dbReference>
<dbReference type="Pfam" id="PF04237">
    <property type="entry name" value="YjbR"/>
    <property type="match status" value="1"/>
</dbReference>
<evidence type="ECO:0000313" key="2">
    <source>
        <dbReference type="Proteomes" id="UP000248703"/>
    </source>
</evidence>
<keyword evidence="2" id="KW-1185">Reference proteome</keyword>
<dbReference type="PANTHER" id="PTHR35145:SF1">
    <property type="entry name" value="CYTOPLASMIC PROTEIN"/>
    <property type="match status" value="1"/>
</dbReference>